<dbReference type="STRING" id="200378.SAMN05216553_110317"/>
<evidence type="ECO:0000313" key="2">
    <source>
        <dbReference type="Proteomes" id="UP000199623"/>
    </source>
</evidence>
<dbReference type="RefSeq" id="WP_176946908.1">
    <property type="nucleotide sequence ID" value="NZ_FNCC01000010.1"/>
</dbReference>
<sequence length="50" mass="5205">MPEPSGDLDGLPHLLHHKDEFLVKPAIGMQGTGVVSRDTGGAQQNAVVAL</sequence>
<name>A0A1G7WDU5_9PSEU</name>
<keyword evidence="2" id="KW-1185">Reference proteome</keyword>
<protein>
    <submittedName>
        <fullName evidence="1">Uncharacterized protein</fullName>
    </submittedName>
</protein>
<gene>
    <name evidence="1" type="ORF">SAMN05216553_110317</name>
</gene>
<reference evidence="2" key="1">
    <citation type="submission" date="2016-10" db="EMBL/GenBank/DDBJ databases">
        <authorList>
            <person name="Varghese N."/>
            <person name="Submissions S."/>
        </authorList>
    </citation>
    <scope>NUCLEOTIDE SEQUENCE [LARGE SCALE GENOMIC DNA]</scope>
    <source>
        <strain evidence="2">CGMCC 4.3506</strain>
    </source>
</reference>
<evidence type="ECO:0000313" key="1">
    <source>
        <dbReference type="EMBL" id="SDG70177.1"/>
    </source>
</evidence>
<organism evidence="1 2">
    <name type="scientific">Lentzea fradiae</name>
    <dbReference type="NCBI Taxonomy" id="200378"/>
    <lineage>
        <taxon>Bacteria</taxon>
        <taxon>Bacillati</taxon>
        <taxon>Actinomycetota</taxon>
        <taxon>Actinomycetes</taxon>
        <taxon>Pseudonocardiales</taxon>
        <taxon>Pseudonocardiaceae</taxon>
        <taxon>Lentzea</taxon>
    </lineage>
</organism>
<accession>A0A1G7WDU5</accession>
<dbReference type="AlphaFoldDB" id="A0A1G7WDU5"/>
<proteinExistence type="predicted"/>
<dbReference type="Proteomes" id="UP000199623">
    <property type="component" value="Unassembled WGS sequence"/>
</dbReference>
<dbReference type="EMBL" id="FNCC01000010">
    <property type="protein sequence ID" value="SDG70177.1"/>
    <property type="molecule type" value="Genomic_DNA"/>
</dbReference>